<dbReference type="InterPro" id="IPR004360">
    <property type="entry name" value="Glyas_Fos-R_dOase_dom"/>
</dbReference>
<gene>
    <name evidence="4" type="ORF">JF922_06885</name>
</gene>
<evidence type="ECO:0000256" key="1">
    <source>
        <dbReference type="ARBA" id="ARBA00022723"/>
    </source>
</evidence>
<dbReference type="SUPFAM" id="SSF54593">
    <property type="entry name" value="Glyoxalase/Bleomycin resistance protein/Dihydroxybiphenyl dioxygenase"/>
    <property type="match status" value="1"/>
</dbReference>
<evidence type="ECO:0000313" key="4">
    <source>
        <dbReference type="EMBL" id="MBJ7597795.1"/>
    </source>
</evidence>
<evidence type="ECO:0000313" key="5">
    <source>
        <dbReference type="Proteomes" id="UP000612893"/>
    </source>
</evidence>
<dbReference type="Proteomes" id="UP000612893">
    <property type="component" value="Unassembled WGS sequence"/>
</dbReference>
<feature type="domain" description="VOC" evidence="3">
    <location>
        <begin position="10"/>
        <end position="130"/>
    </location>
</feature>
<dbReference type="Gene3D" id="3.10.180.10">
    <property type="entry name" value="2,3-Dihydroxybiphenyl 1,2-Dioxygenase, domain 1"/>
    <property type="match status" value="1"/>
</dbReference>
<name>A0A934K8S3_9BACT</name>
<keyword evidence="1" id="KW-0479">Metal-binding</keyword>
<dbReference type="PANTHER" id="PTHR43279">
    <property type="entry name" value="CATECHOL-2,3-DIOXYGENASE"/>
    <property type="match status" value="1"/>
</dbReference>
<dbReference type="AlphaFoldDB" id="A0A934K8S3"/>
<proteinExistence type="predicted"/>
<protein>
    <submittedName>
        <fullName evidence="4">VOC family protein</fullName>
    </submittedName>
</protein>
<dbReference type="InterPro" id="IPR029068">
    <property type="entry name" value="Glyas_Bleomycin-R_OHBP_Dase"/>
</dbReference>
<evidence type="ECO:0000256" key="2">
    <source>
        <dbReference type="SAM" id="MobiDB-lite"/>
    </source>
</evidence>
<dbReference type="RefSeq" id="WP_338200296.1">
    <property type="nucleotide sequence ID" value="NZ_JAEKNR010000081.1"/>
</dbReference>
<keyword evidence="5" id="KW-1185">Reference proteome</keyword>
<reference evidence="4" key="1">
    <citation type="submission" date="2020-10" db="EMBL/GenBank/DDBJ databases">
        <title>Ca. Dormibacterota MAGs.</title>
        <authorList>
            <person name="Montgomery K."/>
        </authorList>
    </citation>
    <scope>NUCLEOTIDE SEQUENCE [LARGE SCALE GENOMIC DNA]</scope>
    <source>
        <strain evidence="4">SC8812_S17_10</strain>
    </source>
</reference>
<accession>A0A934K8S3</accession>
<dbReference type="PROSITE" id="PS00934">
    <property type="entry name" value="GLYOXALASE_I_1"/>
    <property type="match status" value="1"/>
</dbReference>
<dbReference type="InterPro" id="IPR037523">
    <property type="entry name" value="VOC_core"/>
</dbReference>
<dbReference type="EMBL" id="JAEKNR010000081">
    <property type="protein sequence ID" value="MBJ7597795.1"/>
    <property type="molecule type" value="Genomic_DNA"/>
</dbReference>
<evidence type="ECO:0000259" key="3">
    <source>
        <dbReference type="PROSITE" id="PS51819"/>
    </source>
</evidence>
<sequence length="189" mass="20111">MSEPIDPRVQIGHVHLRVADIDRSLAFYSGVLGFELKVRMGDQAAFISAGGYHHHIGLNTWESRGGTPPPPGSTGLYHHAILYPDRRALGDAYRRLLEAGWPISGAADHGVSEAIYLDDPDGIGVELYRDRPREEWPRTPDGEVAMYTRRLDLAGLLAEAAAAPAAPVGTGASPAPEGPKAGAAESGQS</sequence>
<dbReference type="PANTHER" id="PTHR43279:SF1">
    <property type="entry name" value="CATECHOL-2,3-DIOXYGENASE"/>
    <property type="match status" value="1"/>
</dbReference>
<feature type="region of interest" description="Disordered" evidence="2">
    <location>
        <begin position="163"/>
        <end position="189"/>
    </location>
</feature>
<dbReference type="InterPro" id="IPR018146">
    <property type="entry name" value="Glyoxalase_1_CS"/>
</dbReference>
<dbReference type="Pfam" id="PF00903">
    <property type="entry name" value="Glyoxalase"/>
    <property type="match status" value="1"/>
</dbReference>
<comment type="caution">
    <text evidence="4">The sequence shown here is derived from an EMBL/GenBank/DDBJ whole genome shotgun (WGS) entry which is preliminary data.</text>
</comment>
<dbReference type="PROSITE" id="PS51819">
    <property type="entry name" value="VOC"/>
    <property type="match status" value="1"/>
</dbReference>
<dbReference type="GO" id="GO:0046872">
    <property type="term" value="F:metal ion binding"/>
    <property type="evidence" value="ECO:0007669"/>
    <property type="project" value="UniProtKB-KW"/>
</dbReference>
<organism evidence="4 5">
    <name type="scientific">Candidatus Nephthysia bennettiae</name>
    <dbReference type="NCBI Taxonomy" id="3127016"/>
    <lineage>
        <taxon>Bacteria</taxon>
        <taxon>Bacillati</taxon>
        <taxon>Candidatus Dormiibacterota</taxon>
        <taxon>Candidatus Dormibacteria</taxon>
        <taxon>Candidatus Dormibacterales</taxon>
        <taxon>Candidatus Dormibacteraceae</taxon>
        <taxon>Candidatus Nephthysia</taxon>
    </lineage>
</organism>